<evidence type="ECO:0008006" key="4">
    <source>
        <dbReference type="Google" id="ProtNLM"/>
    </source>
</evidence>
<name>A0A370L0E5_9HYPH</name>
<keyword evidence="1" id="KW-0732">Signal</keyword>
<gene>
    <name evidence="2" type="ORF">DWE98_22550</name>
</gene>
<organism evidence="2 3">
    <name type="scientific">Bosea caraganae</name>
    <dbReference type="NCBI Taxonomy" id="2763117"/>
    <lineage>
        <taxon>Bacteria</taxon>
        <taxon>Pseudomonadati</taxon>
        <taxon>Pseudomonadota</taxon>
        <taxon>Alphaproteobacteria</taxon>
        <taxon>Hyphomicrobiales</taxon>
        <taxon>Boseaceae</taxon>
        <taxon>Bosea</taxon>
    </lineage>
</organism>
<dbReference type="EMBL" id="QQTP01000015">
    <property type="protein sequence ID" value="RDJ20750.1"/>
    <property type="molecule type" value="Genomic_DNA"/>
</dbReference>
<evidence type="ECO:0000313" key="2">
    <source>
        <dbReference type="EMBL" id="RDJ20750.1"/>
    </source>
</evidence>
<reference evidence="3" key="1">
    <citation type="submission" date="2018-07" db="EMBL/GenBank/DDBJ databases">
        <authorList>
            <person name="Safronova V.I."/>
            <person name="Chirak E.R."/>
            <person name="Sazanova A.L."/>
        </authorList>
    </citation>
    <scope>NUCLEOTIDE SEQUENCE [LARGE SCALE GENOMIC DNA]</scope>
    <source>
        <strain evidence="3">RCAM04685</strain>
    </source>
</reference>
<proteinExistence type="predicted"/>
<feature type="signal peptide" evidence="1">
    <location>
        <begin position="1"/>
        <end position="38"/>
    </location>
</feature>
<dbReference type="AlphaFoldDB" id="A0A370L0E5"/>
<comment type="caution">
    <text evidence="2">The sequence shown here is derived from an EMBL/GenBank/DDBJ whole genome shotgun (WGS) entry which is preliminary data.</text>
</comment>
<dbReference type="Proteomes" id="UP000255207">
    <property type="component" value="Unassembled WGS sequence"/>
</dbReference>
<sequence>MHGLHLAALPFRNILMTIASRAFGAAFACVLLASSASAQVTDPEMSCADYLKTAASTGGTPKTGDAAMDKMAADVDAKMKTFCTANPKVKAMDAAMKVMGG</sequence>
<protein>
    <recommendedName>
        <fullName evidence="4">Acid stress chaperone HdeA</fullName>
    </recommendedName>
</protein>
<feature type="chain" id="PRO_5030068215" description="Acid stress chaperone HdeA" evidence="1">
    <location>
        <begin position="39"/>
        <end position="101"/>
    </location>
</feature>
<keyword evidence="3" id="KW-1185">Reference proteome</keyword>
<evidence type="ECO:0000256" key="1">
    <source>
        <dbReference type="SAM" id="SignalP"/>
    </source>
</evidence>
<evidence type="ECO:0000313" key="3">
    <source>
        <dbReference type="Proteomes" id="UP000255207"/>
    </source>
</evidence>
<accession>A0A370L0E5</accession>